<feature type="domain" description="NAD glycohydrolase translocation F5/8 type C" evidence="3">
    <location>
        <begin position="34"/>
        <end position="161"/>
    </location>
</feature>
<dbReference type="RefSeq" id="WP_093521037.1">
    <property type="nucleotide sequence ID" value="NZ_FOIJ01000007.1"/>
</dbReference>
<reference evidence="5" key="1">
    <citation type="submission" date="2016-10" db="EMBL/GenBank/DDBJ databases">
        <authorList>
            <person name="Varghese N."/>
            <person name="Submissions S."/>
        </authorList>
    </citation>
    <scope>NUCLEOTIDE SEQUENCE [LARGE SCALE GENOMIC DNA]</scope>
    <source>
        <strain evidence="5">DSM 16858</strain>
    </source>
</reference>
<feature type="signal peptide" evidence="2">
    <location>
        <begin position="1"/>
        <end position="21"/>
    </location>
</feature>
<accession>A0A1I0JCC0</accession>
<evidence type="ECO:0000259" key="3">
    <source>
        <dbReference type="Pfam" id="PF25302"/>
    </source>
</evidence>
<protein>
    <recommendedName>
        <fullName evidence="3">NAD glycohydrolase translocation F5/8 type C domain-containing protein</fullName>
    </recommendedName>
</protein>
<dbReference type="InterPro" id="IPR008979">
    <property type="entry name" value="Galactose-bd-like_sf"/>
</dbReference>
<dbReference type="Proteomes" id="UP000199181">
    <property type="component" value="Unassembled WGS sequence"/>
</dbReference>
<dbReference type="Pfam" id="PF25302">
    <property type="entry name" value="NADase_transloc"/>
    <property type="match status" value="1"/>
</dbReference>
<organism evidence="4 5">
    <name type="scientific">Stigmatella erecta</name>
    <dbReference type="NCBI Taxonomy" id="83460"/>
    <lineage>
        <taxon>Bacteria</taxon>
        <taxon>Pseudomonadati</taxon>
        <taxon>Myxococcota</taxon>
        <taxon>Myxococcia</taxon>
        <taxon>Myxococcales</taxon>
        <taxon>Cystobacterineae</taxon>
        <taxon>Archangiaceae</taxon>
        <taxon>Stigmatella</taxon>
    </lineage>
</organism>
<name>A0A1I0JCC0_9BACT</name>
<dbReference type="EMBL" id="FOIJ01000007">
    <property type="protein sequence ID" value="SEU07667.1"/>
    <property type="molecule type" value="Genomic_DNA"/>
</dbReference>
<dbReference type="InterPro" id="IPR057561">
    <property type="entry name" value="NADase_transloc"/>
</dbReference>
<dbReference type="SUPFAM" id="SSF49785">
    <property type="entry name" value="Galactose-binding domain-like"/>
    <property type="match status" value="1"/>
</dbReference>
<keyword evidence="5" id="KW-1185">Reference proteome</keyword>
<evidence type="ECO:0000313" key="4">
    <source>
        <dbReference type="EMBL" id="SEU07667.1"/>
    </source>
</evidence>
<dbReference type="AlphaFoldDB" id="A0A1I0JCC0"/>
<feature type="chain" id="PRO_5011680831" description="NAD glycohydrolase translocation F5/8 type C domain-containing protein" evidence="2">
    <location>
        <begin position="22"/>
        <end position="279"/>
    </location>
</feature>
<evidence type="ECO:0000256" key="2">
    <source>
        <dbReference type="SAM" id="SignalP"/>
    </source>
</evidence>
<dbReference type="Gene3D" id="2.60.120.260">
    <property type="entry name" value="Galactose-binding domain-like"/>
    <property type="match status" value="1"/>
</dbReference>
<keyword evidence="2" id="KW-0732">Signal</keyword>
<evidence type="ECO:0000256" key="1">
    <source>
        <dbReference type="SAM" id="MobiDB-lite"/>
    </source>
</evidence>
<evidence type="ECO:0000313" key="5">
    <source>
        <dbReference type="Proteomes" id="UP000199181"/>
    </source>
</evidence>
<proteinExistence type="predicted"/>
<gene>
    <name evidence="4" type="ORF">SAMN05443639_107143</name>
</gene>
<sequence>MRRIPMLSPLLALALPLPALAAQPPAGYAQAADYLEKDSHPERYTPLNILDGRDTTVWCAPAGGKSPLSVGFKGVATVDEVRLYTGNGSDRQAFKAFARVKKLTLQGKESARTFTVEDKRGTQTVPLNPAISGAWFTLEVADTFPGKEAEAPVCLTDIVFYSEGKPLNGPHMAPKLRYDARTAPLLGTWYAGLEGAPDRFLSFYVDGTYQLVHEPLGGEEPTTLTGTYTASGAKLTLDIPKKGKAALTLEPGEAPADGHTLTLQGEQSGPWKEPFRTRP</sequence>
<dbReference type="NCBIfam" id="NF047619">
    <property type="entry name" value="NADase_discoid"/>
    <property type="match status" value="1"/>
</dbReference>
<feature type="region of interest" description="Disordered" evidence="1">
    <location>
        <begin position="250"/>
        <end position="279"/>
    </location>
</feature>